<feature type="domain" description="Siphovirus-type tail component C-terminal" evidence="2">
    <location>
        <begin position="155"/>
        <end position="244"/>
    </location>
</feature>
<dbReference type="Proteomes" id="UP000479639">
    <property type="component" value="Unassembled WGS sequence"/>
</dbReference>
<protein>
    <submittedName>
        <fullName evidence="3">Phage tail family protein</fullName>
    </submittedName>
</protein>
<dbReference type="Pfam" id="PF05709">
    <property type="entry name" value="Sipho_tail"/>
    <property type="match status" value="1"/>
</dbReference>
<dbReference type="Gene3D" id="2.60.120.860">
    <property type="match status" value="1"/>
</dbReference>
<proteinExistence type="predicted"/>
<evidence type="ECO:0000259" key="2">
    <source>
        <dbReference type="Pfam" id="PF22768"/>
    </source>
</evidence>
<dbReference type="InterPro" id="IPR008841">
    <property type="entry name" value="Siphovirus-type_tail_N"/>
</dbReference>
<accession>A0A7C8BX90</accession>
<dbReference type="EMBL" id="WAJS01000002">
    <property type="protein sequence ID" value="KAB1651432.1"/>
    <property type="molecule type" value="Genomic_DNA"/>
</dbReference>
<dbReference type="RefSeq" id="WP_151429647.1">
    <property type="nucleotide sequence ID" value="NZ_JANJZI010000005.1"/>
</dbReference>
<dbReference type="Gene3D" id="2.40.30.200">
    <property type="match status" value="1"/>
</dbReference>
<dbReference type="AlphaFoldDB" id="A0A7C8BX90"/>
<evidence type="ECO:0000313" key="3">
    <source>
        <dbReference type="EMBL" id="KAB1651432.1"/>
    </source>
</evidence>
<dbReference type="InterPro" id="IPR006520">
    <property type="entry name" value="Dit_BPSPP_N"/>
</dbReference>
<reference evidence="3 4" key="1">
    <citation type="submission" date="2019-09" db="EMBL/GenBank/DDBJ databases">
        <title>Whole genome shotgun sequencing (WGS) of Ellagibacter isourolithinifaciens DSM 104140(T) and Adlercreutzia muris DSM 29508(T).</title>
        <authorList>
            <person name="Stoll D.A."/>
            <person name="Danylec N."/>
            <person name="Huch M."/>
        </authorList>
    </citation>
    <scope>NUCLEOTIDE SEQUENCE [LARGE SCALE GENOMIC DNA]</scope>
    <source>
        <strain evidence="3 4">DSM 29508</strain>
    </source>
</reference>
<evidence type="ECO:0000259" key="1">
    <source>
        <dbReference type="Pfam" id="PF05709"/>
    </source>
</evidence>
<evidence type="ECO:0000313" key="4">
    <source>
        <dbReference type="Proteomes" id="UP000479639"/>
    </source>
</evidence>
<name>A0A7C8BX90_9ACTN</name>
<keyword evidence="4" id="KW-1185">Reference proteome</keyword>
<gene>
    <name evidence="3" type="ORF">F8D48_01350</name>
</gene>
<dbReference type="InterPro" id="IPR054738">
    <property type="entry name" value="Siphovirus-type_tail_C"/>
</dbReference>
<organism evidence="3 4">
    <name type="scientific">Adlercreutzia muris</name>
    <dbReference type="NCBI Taxonomy" id="1796610"/>
    <lineage>
        <taxon>Bacteria</taxon>
        <taxon>Bacillati</taxon>
        <taxon>Actinomycetota</taxon>
        <taxon>Coriobacteriia</taxon>
        <taxon>Eggerthellales</taxon>
        <taxon>Eggerthellaceae</taxon>
        <taxon>Adlercreutzia</taxon>
    </lineage>
</organism>
<feature type="domain" description="Siphovirus-type tail component RIFT-related" evidence="1">
    <location>
        <begin position="17"/>
        <end position="128"/>
    </location>
</feature>
<sequence length="245" mass="26735">MQRKMKRAQTDRVIFNGHDLSALVSCKVNRPIMAPVNANFESVSGRHGELFKSAYFGGYDLPVDIWLRSDDRRDAAAVRHALAELLCTDEPAPLVLPDDPTRYLLAIVSGSTDLGEITDACPSTTVTFHVGDPFYYGNKRRVEVKAGTFTVNAGGNRPAHLAITAKPSSSAAWYIRNVDTGEQVKLASSVTSTSTVRVDMALERATVNSQAAAVTLDSDFFTINGRTTLQLSGGSAVLEWRERWL</sequence>
<dbReference type="NCBIfam" id="TIGR01633">
    <property type="entry name" value="phi3626_gp14_N"/>
    <property type="match status" value="1"/>
</dbReference>
<dbReference type="Pfam" id="PF22768">
    <property type="entry name" value="SPP1_Dit"/>
    <property type="match status" value="1"/>
</dbReference>
<comment type="caution">
    <text evidence="3">The sequence shown here is derived from an EMBL/GenBank/DDBJ whole genome shotgun (WGS) entry which is preliminary data.</text>
</comment>